<keyword evidence="4" id="KW-1185">Reference proteome</keyword>
<reference evidence="2 4" key="2">
    <citation type="submission" date="2021-03" db="EMBL/GenBank/DDBJ databases">
        <title>Genomic Encyclopedia of Type Strains, Phase IV (KMG-IV): sequencing the most valuable type-strain genomes for metagenomic binning, comparative biology and taxonomic classification.</title>
        <authorList>
            <person name="Goeker M."/>
        </authorList>
    </citation>
    <scope>NUCLEOTIDE SEQUENCE [LARGE SCALE GENOMIC DNA]</scope>
    <source>
        <strain evidence="2 4">DSM 40499</strain>
    </source>
</reference>
<reference evidence="1 3" key="1">
    <citation type="submission" date="2016-06" db="EMBL/GenBank/DDBJ databases">
        <title>Complete genome sequence of Streptomyces griseochromogenes ATCC 14511, the Blasticidin S producer.</title>
        <authorList>
            <person name="Wu L."/>
        </authorList>
    </citation>
    <scope>NUCLEOTIDE SEQUENCE [LARGE SCALE GENOMIC DNA]</scope>
    <source>
        <strain evidence="1 3">ATCC 14511</strain>
    </source>
</reference>
<accession>A0A1B1AVC2</accession>
<dbReference type="Proteomes" id="UP000092659">
    <property type="component" value="Chromosome"/>
</dbReference>
<sequence length="67" mass="7147">MSDGALQTGTWVASHGPTRRAPRLKDVVRLVALDVREGDVRSSLPVAPAARRRPAAVIDKVTAACTR</sequence>
<evidence type="ECO:0000313" key="1">
    <source>
        <dbReference type="EMBL" id="ANP50539.1"/>
    </source>
</evidence>
<dbReference type="STRING" id="68214.AVL59_13725"/>
<dbReference type="RefSeq" id="WP_067303447.1">
    <property type="nucleotide sequence ID" value="NZ_CP016279.1"/>
</dbReference>
<dbReference type="AlphaFoldDB" id="A0A1B1AVC2"/>
<dbReference type="KEGG" id="sgs:AVL59_13725"/>
<evidence type="ECO:0000313" key="4">
    <source>
        <dbReference type="Proteomes" id="UP001519309"/>
    </source>
</evidence>
<dbReference type="EMBL" id="CP016279">
    <property type="protein sequence ID" value="ANP50539.1"/>
    <property type="molecule type" value="Genomic_DNA"/>
</dbReference>
<protein>
    <submittedName>
        <fullName evidence="1">Uncharacterized protein</fullName>
    </submittedName>
</protein>
<evidence type="ECO:0000313" key="2">
    <source>
        <dbReference type="EMBL" id="MBP2051304.1"/>
    </source>
</evidence>
<gene>
    <name evidence="1" type="ORF">AVL59_13725</name>
    <name evidence="2" type="ORF">J2Z21_004275</name>
</gene>
<evidence type="ECO:0000313" key="3">
    <source>
        <dbReference type="Proteomes" id="UP000092659"/>
    </source>
</evidence>
<name>A0A1B1AVC2_9ACTN</name>
<proteinExistence type="predicted"/>
<dbReference type="Proteomes" id="UP001519309">
    <property type="component" value="Unassembled WGS sequence"/>
</dbReference>
<organism evidence="1 3">
    <name type="scientific">Streptomyces griseochromogenes</name>
    <dbReference type="NCBI Taxonomy" id="68214"/>
    <lineage>
        <taxon>Bacteria</taxon>
        <taxon>Bacillati</taxon>
        <taxon>Actinomycetota</taxon>
        <taxon>Actinomycetes</taxon>
        <taxon>Kitasatosporales</taxon>
        <taxon>Streptomycetaceae</taxon>
        <taxon>Streptomyces</taxon>
    </lineage>
</organism>
<dbReference type="EMBL" id="JAGGLP010000008">
    <property type="protein sequence ID" value="MBP2051304.1"/>
    <property type="molecule type" value="Genomic_DNA"/>
</dbReference>